<gene>
    <name evidence="2" type="ORF">EYF80_060182</name>
</gene>
<sequence>MSMDCKHGRVLPPGSEEEAPPPSVESPALCGVSTASCSGPRGPLQAGSHLLKTPSAPVVWTLASSLASSLANVTQNMVEMNWKGRKKEGRLDGRKEGTNGRKIARKAPGLCSTICGLKPFMERNDCSLSTCRVITTPRAEGRSCDRDASASCC</sequence>
<feature type="region of interest" description="Disordered" evidence="1">
    <location>
        <begin position="1"/>
        <end position="27"/>
    </location>
</feature>
<reference evidence="2 3" key="1">
    <citation type="submission" date="2019-03" db="EMBL/GenBank/DDBJ databases">
        <title>First draft genome of Liparis tanakae, snailfish: a comprehensive survey of snailfish specific genes.</title>
        <authorList>
            <person name="Kim W."/>
            <person name="Song I."/>
            <person name="Jeong J.-H."/>
            <person name="Kim D."/>
            <person name="Kim S."/>
            <person name="Ryu S."/>
            <person name="Song J.Y."/>
            <person name="Lee S.K."/>
        </authorList>
    </citation>
    <scope>NUCLEOTIDE SEQUENCE [LARGE SCALE GENOMIC DNA]</scope>
    <source>
        <tissue evidence="2">Muscle</tissue>
    </source>
</reference>
<evidence type="ECO:0000313" key="2">
    <source>
        <dbReference type="EMBL" id="TNN29669.1"/>
    </source>
</evidence>
<dbReference type="AlphaFoldDB" id="A0A4Z2ELJ5"/>
<name>A0A4Z2ELJ5_9TELE</name>
<dbReference type="EMBL" id="SRLO01005364">
    <property type="protein sequence ID" value="TNN29669.1"/>
    <property type="molecule type" value="Genomic_DNA"/>
</dbReference>
<organism evidence="2 3">
    <name type="scientific">Liparis tanakae</name>
    <name type="common">Tanaka's snailfish</name>
    <dbReference type="NCBI Taxonomy" id="230148"/>
    <lineage>
        <taxon>Eukaryota</taxon>
        <taxon>Metazoa</taxon>
        <taxon>Chordata</taxon>
        <taxon>Craniata</taxon>
        <taxon>Vertebrata</taxon>
        <taxon>Euteleostomi</taxon>
        <taxon>Actinopterygii</taxon>
        <taxon>Neopterygii</taxon>
        <taxon>Teleostei</taxon>
        <taxon>Neoteleostei</taxon>
        <taxon>Acanthomorphata</taxon>
        <taxon>Eupercaria</taxon>
        <taxon>Perciformes</taxon>
        <taxon>Cottioidei</taxon>
        <taxon>Cottales</taxon>
        <taxon>Liparidae</taxon>
        <taxon>Liparis</taxon>
    </lineage>
</organism>
<proteinExistence type="predicted"/>
<keyword evidence="3" id="KW-1185">Reference proteome</keyword>
<protein>
    <submittedName>
        <fullName evidence="2">Uncharacterized protein</fullName>
    </submittedName>
</protein>
<comment type="caution">
    <text evidence="2">The sequence shown here is derived from an EMBL/GenBank/DDBJ whole genome shotgun (WGS) entry which is preliminary data.</text>
</comment>
<evidence type="ECO:0000256" key="1">
    <source>
        <dbReference type="SAM" id="MobiDB-lite"/>
    </source>
</evidence>
<accession>A0A4Z2ELJ5</accession>
<dbReference type="Proteomes" id="UP000314294">
    <property type="component" value="Unassembled WGS sequence"/>
</dbReference>
<evidence type="ECO:0000313" key="3">
    <source>
        <dbReference type="Proteomes" id="UP000314294"/>
    </source>
</evidence>